<dbReference type="SUPFAM" id="SSF46955">
    <property type="entry name" value="Putative DNA-binding domain"/>
    <property type="match status" value="1"/>
</dbReference>
<organism evidence="2 3">
    <name type="scientific">Streptomyces chengmaiensis</name>
    <dbReference type="NCBI Taxonomy" id="3040919"/>
    <lineage>
        <taxon>Bacteria</taxon>
        <taxon>Bacillati</taxon>
        <taxon>Actinomycetota</taxon>
        <taxon>Actinomycetes</taxon>
        <taxon>Kitasatosporales</taxon>
        <taxon>Streptomycetaceae</taxon>
        <taxon>Streptomyces</taxon>
    </lineage>
</organism>
<evidence type="ECO:0000313" key="2">
    <source>
        <dbReference type="EMBL" id="MDH2391260.1"/>
    </source>
</evidence>
<comment type="caution">
    <text evidence="2">The sequence shown here is derived from an EMBL/GenBank/DDBJ whole genome shotgun (WGS) entry which is preliminary data.</text>
</comment>
<dbReference type="Pfam" id="PF12728">
    <property type="entry name" value="HTH_17"/>
    <property type="match status" value="1"/>
</dbReference>
<protein>
    <submittedName>
        <fullName evidence="2">Helix-turn-helix domain-containing protein</fullName>
    </submittedName>
</protein>
<name>A0ABT6HRC3_9ACTN</name>
<dbReference type="Proteomes" id="UP001223144">
    <property type="component" value="Unassembled WGS sequence"/>
</dbReference>
<dbReference type="Gene3D" id="1.10.10.10">
    <property type="entry name" value="Winged helix-like DNA-binding domain superfamily/Winged helix DNA-binding domain"/>
    <property type="match status" value="1"/>
</dbReference>
<dbReference type="RefSeq" id="WP_279930055.1">
    <property type="nucleotide sequence ID" value="NZ_JARWBG010000025.1"/>
</dbReference>
<keyword evidence="3" id="KW-1185">Reference proteome</keyword>
<dbReference type="EMBL" id="JARWBG010000025">
    <property type="protein sequence ID" value="MDH2391260.1"/>
    <property type="molecule type" value="Genomic_DNA"/>
</dbReference>
<evidence type="ECO:0000313" key="3">
    <source>
        <dbReference type="Proteomes" id="UP001223144"/>
    </source>
</evidence>
<sequence>MAQQLMTAAQVSAEYGIAVQTLANWRWQGIGPAYVKATSGRGGRVLYRRSSIESWLDEQTVQTGGSAA</sequence>
<accession>A0ABT6HRC3</accession>
<evidence type="ECO:0000259" key="1">
    <source>
        <dbReference type="Pfam" id="PF12728"/>
    </source>
</evidence>
<dbReference type="InterPro" id="IPR041657">
    <property type="entry name" value="HTH_17"/>
</dbReference>
<reference evidence="2 3" key="1">
    <citation type="submission" date="2023-04" db="EMBL/GenBank/DDBJ databases">
        <title>Streptomyces chengmaiensis sp. nov. isolated from the stem of mangrove plant in Hainan.</title>
        <authorList>
            <person name="Huang X."/>
            <person name="Zhou S."/>
            <person name="Chu X."/>
            <person name="Xie Y."/>
            <person name="Lin Y."/>
        </authorList>
    </citation>
    <scope>NUCLEOTIDE SEQUENCE [LARGE SCALE GENOMIC DNA]</scope>
    <source>
        <strain evidence="2 3">HNM0663</strain>
    </source>
</reference>
<dbReference type="InterPro" id="IPR036388">
    <property type="entry name" value="WH-like_DNA-bd_sf"/>
</dbReference>
<feature type="domain" description="Helix-turn-helix" evidence="1">
    <location>
        <begin position="5"/>
        <end position="59"/>
    </location>
</feature>
<gene>
    <name evidence="2" type="ORF">QCN29_21235</name>
</gene>
<dbReference type="InterPro" id="IPR009061">
    <property type="entry name" value="DNA-bd_dom_put_sf"/>
</dbReference>
<proteinExistence type="predicted"/>